<dbReference type="GO" id="GO:0030145">
    <property type="term" value="F:manganese ion binding"/>
    <property type="evidence" value="ECO:0007669"/>
    <property type="project" value="UniProtKB-UniRule"/>
</dbReference>
<feature type="binding site" evidence="9 13">
    <location>
        <position position="442"/>
    </location>
    <ligand>
        <name>Mn(2+)</name>
        <dbReference type="ChEBI" id="CHEBI:29035"/>
        <label>2</label>
    </ligand>
</feature>
<dbReference type="InterPro" id="IPR017850">
    <property type="entry name" value="Alkaline_phosphatase_core_sf"/>
</dbReference>
<keyword evidence="8 9" id="KW-0413">Isomerase</keyword>
<dbReference type="PANTHER" id="PTHR31637">
    <property type="entry name" value="2,3-BISPHOSPHOGLYCERATE-INDEPENDENT PHOSPHOGLYCERATE MUTASE"/>
    <property type="match status" value="1"/>
</dbReference>
<comment type="similarity">
    <text evidence="4 9">Belongs to the BPG-independent phosphoglycerate mutase family.</text>
</comment>
<dbReference type="InterPro" id="IPR011258">
    <property type="entry name" value="BPG-indep_PGM_N"/>
</dbReference>
<protein>
    <recommendedName>
        <fullName evidence="9 10">2,3-bisphosphoglycerate-independent phosphoglycerate mutase</fullName>
        <shortName evidence="9">BPG-independent PGAM</shortName>
        <shortName evidence="9">Phosphoglyceromutase</shortName>
        <shortName evidence="9">iPGM</shortName>
        <ecNumber evidence="9 10">5.4.2.12</ecNumber>
    </recommendedName>
</protein>
<feature type="binding site" evidence="9 12">
    <location>
        <position position="190"/>
    </location>
    <ligand>
        <name>substrate</name>
    </ligand>
</feature>
<evidence type="ECO:0000256" key="6">
    <source>
        <dbReference type="ARBA" id="ARBA00023152"/>
    </source>
</evidence>
<comment type="cofactor">
    <cofactor evidence="9">
        <name>Mn(2+)</name>
        <dbReference type="ChEBI" id="CHEBI:29035"/>
    </cofactor>
    <text evidence="9">Binds 2 manganese ions per subunit.</text>
</comment>
<feature type="binding site" evidence="9 13">
    <location>
        <position position="11"/>
    </location>
    <ligand>
        <name>Mn(2+)</name>
        <dbReference type="ChEBI" id="CHEBI:29035"/>
        <label>2</label>
    </ligand>
</feature>
<dbReference type="EMBL" id="CP003283">
    <property type="protein sequence ID" value="AFL98015.1"/>
    <property type="molecule type" value="Genomic_DNA"/>
</dbReference>
<feature type="binding site" evidence="9 13">
    <location>
        <position position="61"/>
    </location>
    <ligand>
        <name>Mn(2+)</name>
        <dbReference type="ChEBI" id="CHEBI:29035"/>
        <label>2</label>
    </ligand>
</feature>
<dbReference type="SUPFAM" id="SSF53649">
    <property type="entry name" value="Alkaline phosphatase-like"/>
    <property type="match status" value="1"/>
</dbReference>
<dbReference type="Pfam" id="PF06415">
    <property type="entry name" value="iPGM_N"/>
    <property type="match status" value="1"/>
</dbReference>
<keyword evidence="7 9" id="KW-0464">Manganese</keyword>
<evidence type="ECO:0000256" key="10">
    <source>
        <dbReference type="NCBIfam" id="TIGR01307"/>
    </source>
</evidence>
<dbReference type="HAMAP" id="MF_01038">
    <property type="entry name" value="GpmI"/>
    <property type="match status" value="1"/>
</dbReference>
<dbReference type="InterPro" id="IPR006124">
    <property type="entry name" value="Metalloenzyme"/>
</dbReference>
<evidence type="ECO:0000256" key="3">
    <source>
        <dbReference type="ARBA" id="ARBA00004798"/>
    </source>
</evidence>
<dbReference type="STRING" id="867902.Ornrh_1870"/>
<dbReference type="GO" id="GO:0004619">
    <property type="term" value="F:phosphoglycerate mutase activity"/>
    <property type="evidence" value="ECO:0007669"/>
    <property type="project" value="UniProtKB-UniRule"/>
</dbReference>
<dbReference type="PIRSF" id="PIRSF001492">
    <property type="entry name" value="IPGAM"/>
    <property type="match status" value="1"/>
</dbReference>
<feature type="binding site" evidence="9 13">
    <location>
        <position position="443"/>
    </location>
    <ligand>
        <name>Mn(2+)</name>
        <dbReference type="ChEBI" id="CHEBI:29035"/>
        <label>2</label>
    </ligand>
</feature>
<feature type="binding site" evidence="9 12">
    <location>
        <begin position="260"/>
        <end position="263"/>
    </location>
    <ligand>
        <name>substrate</name>
    </ligand>
</feature>
<feature type="binding site" evidence="9 13">
    <location>
        <position position="460"/>
    </location>
    <ligand>
        <name>Mn(2+)</name>
        <dbReference type="ChEBI" id="CHEBI:29035"/>
        <label>1</label>
    </ligand>
</feature>
<feature type="binding site" evidence="9 12">
    <location>
        <position position="184"/>
    </location>
    <ligand>
        <name>substrate</name>
    </ligand>
</feature>
<evidence type="ECO:0000259" key="15">
    <source>
        <dbReference type="Pfam" id="PF06415"/>
    </source>
</evidence>
<evidence type="ECO:0000256" key="8">
    <source>
        <dbReference type="ARBA" id="ARBA00023235"/>
    </source>
</evidence>
<keyword evidence="5 9" id="KW-0479">Metal-binding</keyword>
<dbReference type="Pfam" id="PF01676">
    <property type="entry name" value="Metalloenzyme"/>
    <property type="match status" value="1"/>
</dbReference>
<dbReference type="GO" id="GO:0006007">
    <property type="term" value="P:glucose catabolic process"/>
    <property type="evidence" value="ECO:0007669"/>
    <property type="project" value="InterPro"/>
</dbReference>
<feature type="binding site" evidence="9 13">
    <location>
        <position position="401"/>
    </location>
    <ligand>
        <name>Mn(2+)</name>
        <dbReference type="ChEBI" id="CHEBI:29035"/>
        <label>1</label>
    </ligand>
</feature>
<dbReference type="InterPro" id="IPR005995">
    <property type="entry name" value="Pgm_bpd_ind"/>
</dbReference>
<feature type="domain" description="Metalloenzyme" evidence="14">
    <location>
        <begin position="4"/>
        <end position="497"/>
    </location>
</feature>
<feature type="binding site" evidence="9 13">
    <location>
        <position position="405"/>
    </location>
    <ligand>
        <name>Mn(2+)</name>
        <dbReference type="ChEBI" id="CHEBI:29035"/>
        <label>1</label>
    </ligand>
</feature>
<dbReference type="Proteomes" id="UP000006051">
    <property type="component" value="Chromosome"/>
</dbReference>
<dbReference type="GO" id="GO:0006096">
    <property type="term" value="P:glycolytic process"/>
    <property type="evidence" value="ECO:0007669"/>
    <property type="project" value="UniProtKB-UniRule"/>
</dbReference>
<accession>I4A231</accession>
<dbReference type="PATRIC" id="fig|867902.3.peg.1812"/>
<dbReference type="FunFam" id="3.40.1450.10:FF:000002">
    <property type="entry name" value="2,3-bisphosphoglycerate-independent phosphoglycerate mutase"/>
    <property type="match status" value="1"/>
</dbReference>
<dbReference type="GeneID" id="71569920"/>
<dbReference type="Gene3D" id="3.40.720.10">
    <property type="entry name" value="Alkaline Phosphatase, subunit A"/>
    <property type="match status" value="1"/>
</dbReference>
<evidence type="ECO:0000259" key="14">
    <source>
        <dbReference type="Pfam" id="PF01676"/>
    </source>
</evidence>
<dbReference type="SUPFAM" id="SSF64158">
    <property type="entry name" value="2,3-Bisphosphoglycerate-independent phosphoglycerate mutase, substrate-binding domain"/>
    <property type="match status" value="1"/>
</dbReference>
<organism evidence="16 17">
    <name type="scientific">Ornithobacterium rhinotracheale (strain ATCC 51463 / DSM 15997 / CCUG 23171 / CIP 104009 / LMG 9086)</name>
    <dbReference type="NCBI Taxonomy" id="867902"/>
    <lineage>
        <taxon>Bacteria</taxon>
        <taxon>Pseudomonadati</taxon>
        <taxon>Bacteroidota</taxon>
        <taxon>Flavobacteriia</taxon>
        <taxon>Flavobacteriales</taxon>
        <taxon>Weeksellaceae</taxon>
        <taxon>Ornithobacterium</taxon>
    </lineage>
</organism>
<feature type="domain" description="BPG-independent PGAM N-terminal" evidence="15">
    <location>
        <begin position="81"/>
        <end position="296"/>
    </location>
</feature>
<evidence type="ECO:0000256" key="4">
    <source>
        <dbReference type="ARBA" id="ARBA00008819"/>
    </source>
</evidence>
<dbReference type="GeneID" id="97258471"/>
<reference evidence="16 17" key="1">
    <citation type="submission" date="2012-06" db="EMBL/GenBank/DDBJ databases">
        <title>The complete genome of Ornithobacterium rhinotracheale DSM 15997.</title>
        <authorList>
            <consortium name="US DOE Joint Genome Institute (JGI-PGF)"/>
            <person name="Lucas S."/>
            <person name="Copeland A."/>
            <person name="Lapidus A."/>
            <person name="Goodwin L."/>
            <person name="Pitluck S."/>
            <person name="Peters L."/>
            <person name="Mikhailova N."/>
            <person name="Teshima H."/>
            <person name="Kyrpides N."/>
            <person name="Mavromatis K."/>
            <person name="Pagani I."/>
            <person name="Ivanova N."/>
            <person name="Ovchinnikova G."/>
            <person name="Zeytun A."/>
            <person name="Detter J.C."/>
            <person name="Han C."/>
            <person name="Land M."/>
            <person name="Hauser L."/>
            <person name="Markowitz V."/>
            <person name="Cheng J.-F."/>
            <person name="Hugenholtz P."/>
            <person name="Woyke T."/>
            <person name="Wu D."/>
            <person name="Lang E."/>
            <person name="Kopitz M."/>
            <person name="Brambilla E."/>
            <person name="Klenk H.-P."/>
            <person name="Eisen J.A."/>
        </authorList>
    </citation>
    <scope>NUCLEOTIDE SEQUENCE [LARGE SCALE GENOMIC DNA]</scope>
    <source>
        <strain evidence="17">ATCC 51463 / DSM 15997 / CCUG 23171 / LMG 9086</strain>
    </source>
</reference>
<dbReference type="HOGENOM" id="CLU_026099_2_0_10"/>
<comment type="pathway">
    <text evidence="3 9">Carbohydrate degradation; glycolysis; pyruvate from D-glyceraldehyde 3-phosphate: step 3/5.</text>
</comment>
<feature type="binding site" evidence="9 12">
    <location>
        <position position="333"/>
    </location>
    <ligand>
        <name>substrate</name>
    </ligand>
</feature>
<dbReference type="InterPro" id="IPR036646">
    <property type="entry name" value="PGAM_B_sf"/>
</dbReference>
<dbReference type="PANTHER" id="PTHR31637:SF0">
    <property type="entry name" value="2,3-BISPHOSPHOGLYCERATE-INDEPENDENT PHOSPHOGLYCERATE MUTASE"/>
    <property type="match status" value="1"/>
</dbReference>
<dbReference type="EC" id="5.4.2.12" evidence="9 10"/>
<evidence type="ECO:0000256" key="5">
    <source>
        <dbReference type="ARBA" id="ARBA00022723"/>
    </source>
</evidence>
<evidence type="ECO:0000256" key="11">
    <source>
        <dbReference type="PIRSR" id="PIRSR001492-1"/>
    </source>
</evidence>
<comment type="catalytic activity">
    <reaction evidence="1 9">
        <text>(2R)-2-phosphoglycerate = (2R)-3-phosphoglycerate</text>
        <dbReference type="Rhea" id="RHEA:15901"/>
        <dbReference type="ChEBI" id="CHEBI:58272"/>
        <dbReference type="ChEBI" id="CHEBI:58289"/>
        <dbReference type="EC" id="5.4.2.12"/>
    </reaction>
</comment>
<feature type="binding site" evidence="9 12">
    <location>
        <begin position="153"/>
        <end position="154"/>
    </location>
    <ligand>
        <name>substrate</name>
    </ligand>
</feature>
<comment type="function">
    <text evidence="2 9">Catalyzes the interconversion of 2-phosphoglycerate and 3-phosphoglycerate.</text>
</comment>
<keyword evidence="17" id="KW-1185">Reference proteome</keyword>
<dbReference type="KEGG" id="orh:Ornrh_1870"/>
<dbReference type="NCBIfam" id="TIGR01307">
    <property type="entry name" value="pgm_bpd_ind"/>
    <property type="match status" value="1"/>
</dbReference>
<evidence type="ECO:0000313" key="17">
    <source>
        <dbReference type="Proteomes" id="UP000006051"/>
    </source>
</evidence>
<name>I4A231_ORNRL</name>
<dbReference type="GO" id="GO:0005829">
    <property type="term" value="C:cytosol"/>
    <property type="evidence" value="ECO:0007669"/>
    <property type="project" value="TreeGrafter"/>
</dbReference>
<evidence type="ECO:0000256" key="7">
    <source>
        <dbReference type="ARBA" id="ARBA00023211"/>
    </source>
</evidence>
<dbReference type="Gene3D" id="3.40.1450.10">
    <property type="entry name" value="BPG-independent phosphoglycerate mutase, domain B"/>
    <property type="match status" value="1"/>
</dbReference>
<evidence type="ECO:0000256" key="2">
    <source>
        <dbReference type="ARBA" id="ARBA00002315"/>
    </source>
</evidence>
<keyword evidence="6 9" id="KW-0324">Glycolysis</keyword>
<feature type="active site" description="Phosphoserine intermediate" evidence="9 11">
    <location>
        <position position="61"/>
    </location>
</feature>
<dbReference type="AlphaFoldDB" id="I4A231"/>
<feature type="binding site" evidence="9 12">
    <location>
        <position position="122"/>
    </location>
    <ligand>
        <name>substrate</name>
    </ligand>
</feature>
<evidence type="ECO:0000256" key="9">
    <source>
        <dbReference type="HAMAP-Rule" id="MF_01038"/>
    </source>
</evidence>
<dbReference type="UniPathway" id="UPA00109">
    <property type="reaction ID" value="UER00186"/>
</dbReference>
<dbReference type="RefSeq" id="WP_014791537.1">
    <property type="nucleotide sequence ID" value="NC_018016.1"/>
</dbReference>
<comment type="subunit">
    <text evidence="9">Monomer.</text>
</comment>
<sequence>MDSKVILMILDGWGQTQNAEVSAIAQAKTPFIDSCYEKYPHAELNTSGMAVGLPEGQMGNSEVGHMNIGAGRVVYQNLAKINLAIEQGTLAEQPELKKAFQFAKDNNRDLHFIGLVSDGGVHSHINHLKGLLKATKDFGITDNVYIHAFTDGRDCDPKSGKKFIAETIESANENVGKLASIVGRYYAMDRDKRWGRVKLAYDVMVNGVGEKTTDPVAAIQASYDEGVTDEFIKPIVCTDDSGNPIAKIKDGDVVVFFNFRTDRPRQITEALCIQDFPEENMRALDLYYVTMTCYDETFKKIHVIYNEDLLQNTMGEVLESAGKKQIRIAETEKYPHVTFFFSGGREEPFKGESRILCNSPKDVTTYDLKPEMAANCIKDSIIPELQKQEADFICLNFANADMVGHTGVFEAAVKACETVDSCAEAVTKAALENGYSVAIIADHGNSDIMINPDGTPNTQHTTNPVPFFFITPNNDAKVKDGKLGDLAPSFLKWIGVEVPKEMTGDIIIERV</sequence>
<evidence type="ECO:0000256" key="12">
    <source>
        <dbReference type="PIRSR" id="PIRSR001492-2"/>
    </source>
</evidence>
<evidence type="ECO:0000313" key="16">
    <source>
        <dbReference type="EMBL" id="AFL98015.1"/>
    </source>
</evidence>
<evidence type="ECO:0000256" key="13">
    <source>
        <dbReference type="PIRSR" id="PIRSR001492-3"/>
    </source>
</evidence>
<evidence type="ECO:0000256" key="1">
    <source>
        <dbReference type="ARBA" id="ARBA00000370"/>
    </source>
</evidence>
<gene>
    <name evidence="9" type="primary">gpmI</name>
    <name evidence="16" type="ordered locus">Ornrh_1870</name>
</gene>
<dbReference type="CDD" id="cd16010">
    <property type="entry name" value="iPGM"/>
    <property type="match status" value="1"/>
</dbReference>
<proteinExistence type="inferred from homology"/>
<dbReference type="eggNOG" id="COG0696">
    <property type="taxonomic scope" value="Bacteria"/>
</dbReference>